<reference evidence="7 8" key="1">
    <citation type="submission" date="2020-08" db="EMBL/GenBank/DDBJ databases">
        <title>Paraeoetvoesia sp. YC-7-48 draft genome sequence.</title>
        <authorList>
            <person name="Yao L."/>
        </authorList>
    </citation>
    <scope>NUCLEOTIDE SEQUENCE [LARGE SCALE GENOMIC DNA]</scope>
    <source>
        <strain evidence="8">YC-7-48</strain>
    </source>
</reference>
<comment type="caution">
    <text evidence="7">The sequence shown here is derived from an EMBL/GenBank/DDBJ whole genome shotgun (WGS) entry which is preliminary data.</text>
</comment>
<keyword evidence="2" id="KW-1003">Cell membrane</keyword>
<feature type="transmembrane region" description="Helical" evidence="6">
    <location>
        <begin position="294"/>
        <end position="313"/>
    </location>
</feature>
<feature type="transmembrane region" description="Helical" evidence="6">
    <location>
        <begin position="215"/>
        <end position="238"/>
    </location>
</feature>
<feature type="transmembrane region" description="Helical" evidence="6">
    <location>
        <begin position="17"/>
        <end position="36"/>
    </location>
</feature>
<evidence type="ECO:0000256" key="1">
    <source>
        <dbReference type="ARBA" id="ARBA00004651"/>
    </source>
</evidence>
<dbReference type="GO" id="GO:0005886">
    <property type="term" value="C:plasma membrane"/>
    <property type="evidence" value="ECO:0007669"/>
    <property type="project" value="UniProtKB-SubCell"/>
</dbReference>
<gene>
    <name evidence="7" type="ORF">GTU67_03505</name>
</gene>
<sequence>MTLSPVSAGMAMRQSPWGWLGYVAALAVIFLLYWYLPGQLLILTRIAMIAILVMSLDLVTGYGGLPTLGQAAMFGMGAYAAGLFAKFVMPDPLLGLLVAAGSGALLAFIAGLFLVRYQGLAFLMLTIAVALIMQNLASKLQFITGGDDGLSGFEVSPIFGQFQFDIFGVTGYWYSMIVMLVSFAVLRRIMRSPFGLCCVGIRENRDRMAANGTRIYPHLVKLYTLSGVFAGIAGGLFAQVNQVVGLDSLGFELSAEALVMLVLGGLGTLSGAIIGTTLYTMIHHFAATANPFHWLFVIGGLLMLVVFLPKGFLQQLMRRLGLNVLALFGRRA</sequence>
<keyword evidence="8" id="KW-1185">Reference proteome</keyword>
<evidence type="ECO:0000256" key="2">
    <source>
        <dbReference type="ARBA" id="ARBA00022475"/>
    </source>
</evidence>
<feature type="transmembrane region" description="Helical" evidence="6">
    <location>
        <begin position="162"/>
        <end position="186"/>
    </location>
</feature>
<evidence type="ECO:0000256" key="5">
    <source>
        <dbReference type="ARBA" id="ARBA00023136"/>
    </source>
</evidence>
<evidence type="ECO:0000256" key="6">
    <source>
        <dbReference type="SAM" id="Phobius"/>
    </source>
</evidence>
<accession>A0A842HJW9</accession>
<keyword evidence="4 6" id="KW-1133">Transmembrane helix</keyword>
<dbReference type="PANTHER" id="PTHR30482:SF17">
    <property type="entry name" value="ABC TRANSPORTER ATP-BINDING PROTEIN"/>
    <property type="match status" value="1"/>
</dbReference>
<feature type="transmembrane region" description="Helical" evidence="6">
    <location>
        <begin position="122"/>
        <end position="142"/>
    </location>
</feature>
<dbReference type="AlphaFoldDB" id="A0A842HJW9"/>
<dbReference type="CDD" id="cd06581">
    <property type="entry name" value="TM_PBP1_LivM_like"/>
    <property type="match status" value="1"/>
</dbReference>
<evidence type="ECO:0000313" key="8">
    <source>
        <dbReference type="Proteomes" id="UP000545386"/>
    </source>
</evidence>
<dbReference type="Pfam" id="PF02653">
    <property type="entry name" value="BPD_transp_2"/>
    <property type="match status" value="1"/>
</dbReference>
<organism evidence="7 8">
    <name type="scientific">Pusillimonas minor</name>
    <dbReference type="NCBI Taxonomy" id="2697024"/>
    <lineage>
        <taxon>Bacteria</taxon>
        <taxon>Pseudomonadati</taxon>
        <taxon>Pseudomonadota</taxon>
        <taxon>Betaproteobacteria</taxon>
        <taxon>Burkholderiales</taxon>
        <taxon>Alcaligenaceae</taxon>
        <taxon>Pusillimonas</taxon>
    </lineage>
</organism>
<feature type="transmembrane region" description="Helical" evidence="6">
    <location>
        <begin position="94"/>
        <end position="115"/>
    </location>
</feature>
<protein>
    <submittedName>
        <fullName evidence="7">Branched-chain amino acid ABC transporter permease</fullName>
    </submittedName>
</protein>
<keyword evidence="3 6" id="KW-0812">Transmembrane</keyword>
<dbReference type="RefSeq" id="WP_185778789.1">
    <property type="nucleotide sequence ID" value="NZ_JACJUU010000002.1"/>
</dbReference>
<dbReference type="GO" id="GO:0015658">
    <property type="term" value="F:branched-chain amino acid transmembrane transporter activity"/>
    <property type="evidence" value="ECO:0007669"/>
    <property type="project" value="InterPro"/>
</dbReference>
<feature type="transmembrane region" description="Helical" evidence="6">
    <location>
        <begin position="258"/>
        <end position="282"/>
    </location>
</feature>
<dbReference type="Proteomes" id="UP000545386">
    <property type="component" value="Unassembled WGS sequence"/>
</dbReference>
<keyword evidence="5 6" id="KW-0472">Membrane</keyword>
<evidence type="ECO:0000313" key="7">
    <source>
        <dbReference type="EMBL" id="MBC2768979.1"/>
    </source>
</evidence>
<dbReference type="InterPro" id="IPR001851">
    <property type="entry name" value="ABC_transp_permease"/>
</dbReference>
<name>A0A842HJW9_9BURK</name>
<evidence type="ECO:0000256" key="4">
    <source>
        <dbReference type="ARBA" id="ARBA00022989"/>
    </source>
</evidence>
<evidence type="ECO:0000256" key="3">
    <source>
        <dbReference type="ARBA" id="ARBA00022692"/>
    </source>
</evidence>
<dbReference type="PANTHER" id="PTHR30482">
    <property type="entry name" value="HIGH-AFFINITY BRANCHED-CHAIN AMINO ACID TRANSPORT SYSTEM PERMEASE"/>
    <property type="match status" value="1"/>
</dbReference>
<proteinExistence type="predicted"/>
<comment type="subcellular location">
    <subcellularLocation>
        <location evidence="1">Cell membrane</location>
        <topology evidence="1">Multi-pass membrane protein</topology>
    </subcellularLocation>
</comment>
<dbReference type="EMBL" id="JACJUU010000002">
    <property type="protein sequence ID" value="MBC2768979.1"/>
    <property type="molecule type" value="Genomic_DNA"/>
</dbReference>
<dbReference type="InterPro" id="IPR043428">
    <property type="entry name" value="LivM-like"/>
</dbReference>